<comment type="pathway">
    <text evidence="1">Amino-acid degradation; 4-aminobutanoate degradation.</text>
</comment>
<evidence type="ECO:0000256" key="3">
    <source>
        <dbReference type="ARBA" id="ARBA00013051"/>
    </source>
</evidence>
<dbReference type="PROSITE" id="PS00070">
    <property type="entry name" value="ALDEHYDE_DEHYDR_CYS"/>
    <property type="match status" value="1"/>
</dbReference>
<feature type="domain" description="Aldehyde dehydrogenase" evidence="12">
    <location>
        <begin position="25"/>
        <end position="487"/>
    </location>
</feature>
<dbReference type="InterPro" id="IPR016163">
    <property type="entry name" value="Ald_DH_C"/>
</dbReference>
<proteinExistence type="inferred from homology"/>
<keyword evidence="14" id="KW-1185">Reference proteome</keyword>
<dbReference type="PROSITE" id="PS00687">
    <property type="entry name" value="ALDEHYDE_DEHYDR_GLU"/>
    <property type="match status" value="1"/>
</dbReference>
<comment type="catalytic activity">
    <reaction evidence="8">
        <text>succinate semialdehyde + NAD(+) + H2O = succinate + NADH + 2 H(+)</text>
        <dbReference type="Rhea" id="RHEA:13217"/>
        <dbReference type="ChEBI" id="CHEBI:15377"/>
        <dbReference type="ChEBI" id="CHEBI:15378"/>
        <dbReference type="ChEBI" id="CHEBI:30031"/>
        <dbReference type="ChEBI" id="CHEBI:57540"/>
        <dbReference type="ChEBI" id="CHEBI:57706"/>
        <dbReference type="ChEBI" id="CHEBI:57945"/>
        <dbReference type="EC" id="1.2.1.16"/>
    </reaction>
</comment>
<dbReference type="Gene3D" id="3.40.309.10">
    <property type="entry name" value="Aldehyde Dehydrogenase, Chain A, domain 2"/>
    <property type="match status" value="1"/>
</dbReference>
<organism evidence="13 14">
    <name type="scientific">Thamnocephalis sphaerospora</name>
    <dbReference type="NCBI Taxonomy" id="78915"/>
    <lineage>
        <taxon>Eukaryota</taxon>
        <taxon>Fungi</taxon>
        <taxon>Fungi incertae sedis</taxon>
        <taxon>Zoopagomycota</taxon>
        <taxon>Zoopagomycotina</taxon>
        <taxon>Zoopagomycetes</taxon>
        <taxon>Zoopagales</taxon>
        <taxon>Sigmoideomycetaceae</taxon>
        <taxon>Thamnocephalis</taxon>
    </lineage>
</organism>
<dbReference type="InterPro" id="IPR016160">
    <property type="entry name" value="Ald_DH_CS_CYS"/>
</dbReference>
<gene>
    <name evidence="13" type="ORF">THASP1DRAFT_21208</name>
</gene>
<protein>
    <recommendedName>
        <fullName evidence="4">Succinate-semialdehyde dehydrogenase, mitochondrial</fullName>
        <ecNumber evidence="9">1.2.1.16</ecNumber>
        <ecNumber evidence="3">1.2.1.24</ecNumber>
    </recommendedName>
    <alternativeName>
        <fullName evidence="6">NAD(+)-dependent succinic semialdehyde dehydrogenase</fullName>
    </alternativeName>
</protein>
<evidence type="ECO:0000256" key="5">
    <source>
        <dbReference type="ARBA" id="ARBA00023002"/>
    </source>
</evidence>
<dbReference type="PANTHER" id="PTHR43353">
    <property type="entry name" value="SUCCINATE-SEMIALDEHYDE DEHYDROGENASE, MITOCHONDRIAL"/>
    <property type="match status" value="1"/>
</dbReference>
<dbReference type="OrthoDB" id="310895at2759"/>
<dbReference type="CDD" id="cd07103">
    <property type="entry name" value="ALDH_F5_SSADH_GabD"/>
    <property type="match status" value="1"/>
</dbReference>
<dbReference type="Proteomes" id="UP000271241">
    <property type="component" value="Unassembled WGS sequence"/>
</dbReference>
<dbReference type="GO" id="GO:0004777">
    <property type="term" value="F:succinate-semialdehyde dehydrogenase (NAD+) activity"/>
    <property type="evidence" value="ECO:0007669"/>
    <property type="project" value="UniProtKB-EC"/>
</dbReference>
<name>A0A4P9XXX8_9FUNG</name>
<dbReference type="EC" id="1.2.1.24" evidence="3"/>
<evidence type="ECO:0000256" key="9">
    <source>
        <dbReference type="ARBA" id="ARBA00067047"/>
    </source>
</evidence>
<dbReference type="InterPro" id="IPR016161">
    <property type="entry name" value="Ald_DH/histidinol_DH"/>
</dbReference>
<dbReference type="InterPro" id="IPR050740">
    <property type="entry name" value="Aldehyde_DH_Superfamily"/>
</dbReference>
<dbReference type="EC" id="1.2.1.16" evidence="9"/>
<dbReference type="EMBL" id="KZ992424">
    <property type="protein sequence ID" value="RKP11184.1"/>
    <property type="molecule type" value="Genomic_DNA"/>
</dbReference>
<evidence type="ECO:0000256" key="1">
    <source>
        <dbReference type="ARBA" id="ARBA00005176"/>
    </source>
</evidence>
<sequence>MSDSRFNRLNDRELLHTQAFIDGAWTEASDNAKFSVIDPSTSKEIGTVPDMDAEDTRRAIAAAHQAFGTWRKATTVQRNSVLSKLSKLLAEHKEDLATINTLESGKAIGEVEYAQSFGDWFAEEAKRIYGDVIQASSPEQRYMVIRQPVGVCGVITPWNFPLVLVVCKVSAALAAGCTVVIKPAPETPYTALALAELAIRAGVPKGVINVITTSKHIKEVGQELCTNSLVRKIAFTGSINTGKHIMQQCATGVKRVLLELGGNAPFIVFDDADIEAAVEGLIGNKLHNAGQVCVAPNRIYVQSGIHEKFSQFLVHRLKCLRMGNGFDDEVQIGPMISEHARRKVLGQIEDAVKRGGRVLLDGRQKEVDDPSYADGFFLFPTVISEISADALVNREETFGPLLAINVFSTEEEAIALANNTNAGLAAYLYTNNVNRIFRMSEAIEAGAVNVNGGMALDAATPMNGVKESGIGVEGSKYGVEEYMNKKLIAIGIEN</sequence>
<dbReference type="FunFam" id="3.40.605.10:FF:000005">
    <property type="entry name" value="Succinate-semialdehyde dehydrogenase I"/>
    <property type="match status" value="1"/>
</dbReference>
<dbReference type="InterPro" id="IPR016162">
    <property type="entry name" value="Ald_DH_N"/>
</dbReference>
<dbReference type="InterPro" id="IPR015590">
    <property type="entry name" value="Aldehyde_DH_dom"/>
</dbReference>
<evidence type="ECO:0000256" key="4">
    <source>
        <dbReference type="ARBA" id="ARBA00019842"/>
    </source>
</evidence>
<evidence type="ECO:0000313" key="13">
    <source>
        <dbReference type="EMBL" id="RKP11184.1"/>
    </source>
</evidence>
<keyword evidence="5 11" id="KW-0560">Oxidoreductase</keyword>
<evidence type="ECO:0000256" key="2">
    <source>
        <dbReference type="ARBA" id="ARBA00009986"/>
    </source>
</evidence>
<evidence type="ECO:0000256" key="6">
    <source>
        <dbReference type="ARBA" id="ARBA00030806"/>
    </source>
</evidence>
<evidence type="ECO:0000313" key="14">
    <source>
        <dbReference type="Proteomes" id="UP000271241"/>
    </source>
</evidence>
<dbReference type="STRING" id="78915.A0A4P9XXX8"/>
<comment type="similarity">
    <text evidence="2 11">Belongs to the aldehyde dehydrogenase family.</text>
</comment>
<dbReference type="GO" id="GO:0009450">
    <property type="term" value="P:gamma-aminobutyric acid catabolic process"/>
    <property type="evidence" value="ECO:0007669"/>
    <property type="project" value="TreeGrafter"/>
</dbReference>
<dbReference type="SUPFAM" id="SSF53720">
    <property type="entry name" value="ALDH-like"/>
    <property type="match status" value="1"/>
</dbReference>
<dbReference type="InterPro" id="IPR029510">
    <property type="entry name" value="Ald_DH_CS_GLU"/>
</dbReference>
<dbReference type="FunFam" id="3.40.309.10:FF:000004">
    <property type="entry name" value="Succinate-semialdehyde dehydrogenase I"/>
    <property type="match status" value="1"/>
</dbReference>
<evidence type="ECO:0000256" key="7">
    <source>
        <dbReference type="ARBA" id="ARBA00050387"/>
    </source>
</evidence>
<reference evidence="14" key="1">
    <citation type="journal article" date="2018" name="Nat. Microbiol.">
        <title>Leveraging single-cell genomics to expand the fungal tree of life.</title>
        <authorList>
            <person name="Ahrendt S.R."/>
            <person name="Quandt C.A."/>
            <person name="Ciobanu D."/>
            <person name="Clum A."/>
            <person name="Salamov A."/>
            <person name="Andreopoulos B."/>
            <person name="Cheng J.F."/>
            <person name="Woyke T."/>
            <person name="Pelin A."/>
            <person name="Henrissat B."/>
            <person name="Reynolds N.K."/>
            <person name="Benny G.L."/>
            <person name="Smith M.E."/>
            <person name="James T.Y."/>
            <person name="Grigoriev I.V."/>
        </authorList>
    </citation>
    <scope>NUCLEOTIDE SEQUENCE [LARGE SCALE GENOMIC DNA]</scope>
    <source>
        <strain evidence="14">RSA 1356</strain>
    </source>
</reference>
<comment type="catalytic activity">
    <reaction evidence="7">
        <text>succinate semialdehyde + NADP(+) + H2O = succinate + NADPH + 2 H(+)</text>
        <dbReference type="Rhea" id="RHEA:13213"/>
        <dbReference type="ChEBI" id="CHEBI:15377"/>
        <dbReference type="ChEBI" id="CHEBI:15378"/>
        <dbReference type="ChEBI" id="CHEBI:30031"/>
        <dbReference type="ChEBI" id="CHEBI:57706"/>
        <dbReference type="ChEBI" id="CHEBI:57783"/>
        <dbReference type="ChEBI" id="CHEBI:58349"/>
        <dbReference type="EC" id="1.2.1.16"/>
    </reaction>
</comment>
<evidence type="ECO:0000256" key="10">
    <source>
        <dbReference type="PROSITE-ProRule" id="PRU10007"/>
    </source>
</evidence>
<dbReference type="AlphaFoldDB" id="A0A4P9XXX8"/>
<evidence type="ECO:0000259" key="12">
    <source>
        <dbReference type="Pfam" id="PF00171"/>
    </source>
</evidence>
<evidence type="ECO:0000256" key="8">
    <source>
        <dbReference type="ARBA" id="ARBA00052698"/>
    </source>
</evidence>
<feature type="active site" evidence="10">
    <location>
        <position position="259"/>
    </location>
</feature>
<dbReference type="Gene3D" id="3.40.605.10">
    <property type="entry name" value="Aldehyde Dehydrogenase, Chain A, domain 1"/>
    <property type="match status" value="1"/>
</dbReference>
<dbReference type="Pfam" id="PF00171">
    <property type="entry name" value="Aldedh"/>
    <property type="match status" value="1"/>
</dbReference>
<accession>A0A4P9XXX8</accession>
<dbReference type="PANTHER" id="PTHR43353:SF5">
    <property type="entry name" value="SUCCINATE-SEMIALDEHYDE DEHYDROGENASE, MITOCHONDRIAL"/>
    <property type="match status" value="1"/>
</dbReference>
<evidence type="ECO:0000256" key="11">
    <source>
        <dbReference type="RuleBase" id="RU003345"/>
    </source>
</evidence>